<gene>
    <name evidence="3" type="ORF">RM698_18955</name>
</gene>
<dbReference type="Gene3D" id="1.10.260.40">
    <property type="entry name" value="lambda repressor-like DNA-binding domains"/>
    <property type="match status" value="1"/>
</dbReference>
<dbReference type="InterPro" id="IPR010982">
    <property type="entry name" value="Lambda_DNA-bd_dom_sf"/>
</dbReference>
<accession>A0ABU2R334</accession>
<dbReference type="InterPro" id="IPR001387">
    <property type="entry name" value="Cro/C1-type_HTH"/>
</dbReference>
<name>A0ABU2R334_9ACTN</name>
<dbReference type="Proteomes" id="UP001183610">
    <property type="component" value="Unassembled WGS sequence"/>
</dbReference>
<comment type="caution">
    <text evidence="3">The sequence shown here is derived from an EMBL/GenBank/DDBJ whole genome shotgun (WGS) entry which is preliminary data.</text>
</comment>
<evidence type="ECO:0000313" key="3">
    <source>
        <dbReference type="EMBL" id="MDT0411118.1"/>
    </source>
</evidence>
<dbReference type="RefSeq" id="WP_234009554.1">
    <property type="nucleotide sequence ID" value="NZ_JAVRET010000043.1"/>
</dbReference>
<dbReference type="SUPFAM" id="SSF47413">
    <property type="entry name" value="lambda repressor-like DNA-binding domains"/>
    <property type="match status" value="1"/>
</dbReference>
<dbReference type="InterPro" id="IPR043917">
    <property type="entry name" value="DUF5753"/>
</dbReference>
<proteinExistence type="predicted"/>
<dbReference type="Pfam" id="PF13560">
    <property type="entry name" value="HTH_31"/>
    <property type="match status" value="1"/>
</dbReference>
<feature type="domain" description="HTH cro/C1-type" evidence="2">
    <location>
        <begin position="41"/>
        <end position="95"/>
    </location>
</feature>
<dbReference type="SMART" id="SM00530">
    <property type="entry name" value="HTH_XRE"/>
    <property type="match status" value="1"/>
</dbReference>
<keyword evidence="4" id="KW-1185">Reference proteome</keyword>
<dbReference type="PROSITE" id="PS50943">
    <property type="entry name" value="HTH_CROC1"/>
    <property type="match status" value="1"/>
</dbReference>
<organism evidence="3 4">
    <name type="scientific">Streptomyces evansiae</name>
    <dbReference type="NCBI Taxonomy" id="3075535"/>
    <lineage>
        <taxon>Bacteria</taxon>
        <taxon>Bacillati</taxon>
        <taxon>Actinomycetota</taxon>
        <taxon>Actinomycetes</taxon>
        <taxon>Kitasatosporales</taxon>
        <taxon>Streptomycetaceae</taxon>
        <taxon>Streptomyces</taxon>
    </lineage>
</organism>
<dbReference type="Pfam" id="PF19054">
    <property type="entry name" value="DUF5753"/>
    <property type="match status" value="1"/>
</dbReference>
<evidence type="ECO:0000259" key="2">
    <source>
        <dbReference type="PROSITE" id="PS50943"/>
    </source>
</evidence>
<protein>
    <submittedName>
        <fullName evidence="3">Helix-turn-helix transcriptional regulator</fullName>
    </submittedName>
</protein>
<evidence type="ECO:0000256" key="1">
    <source>
        <dbReference type="SAM" id="MobiDB-lite"/>
    </source>
</evidence>
<feature type="region of interest" description="Disordered" evidence="1">
    <location>
        <begin position="1"/>
        <end position="29"/>
    </location>
</feature>
<dbReference type="CDD" id="cd00093">
    <property type="entry name" value="HTH_XRE"/>
    <property type="match status" value="1"/>
</dbReference>
<evidence type="ECO:0000313" key="4">
    <source>
        <dbReference type="Proteomes" id="UP001183610"/>
    </source>
</evidence>
<dbReference type="EMBL" id="JAVRET010000043">
    <property type="protein sequence ID" value="MDT0411118.1"/>
    <property type="molecule type" value="Genomic_DNA"/>
</dbReference>
<sequence>MTATHRVKRASSNWRAEEPERGHMTARPRPTARRIGLGHELKTMRRKLGMTLAQAAEDLPFDATTLQRVETGHRSFRQASYLRALLERYGVTDEVEVERLLALQREGSSREWWTGQASSLRSGSDRFLGAEAAAREIRGFHPVAVPGLLQTLAYAAALHALHNPVDAYPPGHTEYSIKTRMKRQEAFLRDVDPVRLWIVLYEPALRYRLAEPGVMREQYEHIADLAARDNVTIQVMPSDIQGYVAFQDIHIMILDHGLPTTVMVDTAWLTVAVTDKPKEVERISRMFDVLAANALPPGETPRIMGQLAREIAP</sequence>
<reference evidence="4" key="1">
    <citation type="submission" date="2023-07" db="EMBL/GenBank/DDBJ databases">
        <title>30 novel species of actinomycetes from the DSMZ collection.</title>
        <authorList>
            <person name="Nouioui I."/>
        </authorList>
    </citation>
    <scope>NUCLEOTIDE SEQUENCE [LARGE SCALE GENOMIC DNA]</scope>
    <source>
        <strain evidence="4">DSM 41979</strain>
    </source>
</reference>